<dbReference type="HOGENOM" id="CLU_1749675_0_0_1"/>
<gene>
    <name evidence="1" type="ORF">Z517_10059</name>
</gene>
<organism evidence="1 2">
    <name type="scientific">Fonsecaea pedrosoi CBS 271.37</name>
    <dbReference type="NCBI Taxonomy" id="1442368"/>
    <lineage>
        <taxon>Eukaryota</taxon>
        <taxon>Fungi</taxon>
        <taxon>Dikarya</taxon>
        <taxon>Ascomycota</taxon>
        <taxon>Pezizomycotina</taxon>
        <taxon>Eurotiomycetes</taxon>
        <taxon>Chaetothyriomycetidae</taxon>
        <taxon>Chaetothyriales</taxon>
        <taxon>Herpotrichiellaceae</taxon>
        <taxon>Fonsecaea</taxon>
    </lineage>
</organism>
<reference evidence="1 2" key="1">
    <citation type="submission" date="2015-01" db="EMBL/GenBank/DDBJ databases">
        <title>The Genome Sequence of Fonsecaea pedrosoi CBS 271.37.</title>
        <authorList>
            <consortium name="The Broad Institute Genomics Platform"/>
            <person name="Cuomo C."/>
            <person name="de Hoog S."/>
            <person name="Gorbushina A."/>
            <person name="Stielow B."/>
            <person name="Teixiera M."/>
            <person name="Abouelleil A."/>
            <person name="Chapman S.B."/>
            <person name="Priest M."/>
            <person name="Young S.K."/>
            <person name="Wortman J."/>
            <person name="Nusbaum C."/>
            <person name="Birren B."/>
        </authorList>
    </citation>
    <scope>NUCLEOTIDE SEQUENCE [LARGE SCALE GENOMIC DNA]</scope>
    <source>
        <strain evidence="1 2">CBS 271.37</strain>
    </source>
</reference>
<name>A0A0D2GAF8_9EURO</name>
<proteinExistence type="predicted"/>
<dbReference type="GeneID" id="25309549"/>
<dbReference type="VEuPathDB" id="FungiDB:Z517_10059"/>
<dbReference type="Proteomes" id="UP000053029">
    <property type="component" value="Unassembled WGS sequence"/>
</dbReference>
<evidence type="ECO:0000313" key="1">
    <source>
        <dbReference type="EMBL" id="KIW77613.1"/>
    </source>
</evidence>
<evidence type="ECO:0000313" key="2">
    <source>
        <dbReference type="Proteomes" id="UP000053029"/>
    </source>
</evidence>
<dbReference type="RefSeq" id="XP_013281421.1">
    <property type="nucleotide sequence ID" value="XM_013425967.1"/>
</dbReference>
<sequence>MIVDNLPVWRIGPPQGDQIVRESLLYAALEPLHTTRGTGYSSSSSVDSLFQTLILGGSGFDPEDLMGVEIKSSSLAATQYLYRRYMALHINANMRETYAAGARPPVYNATLYSGIGLRLIQNNSSKIALRGILRTMILFSLLAYATLPI</sequence>
<dbReference type="AlphaFoldDB" id="A0A0D2GAF8"/>
<dbReference type="EMBL" id="KN846974">
    <property type="protein sequence ID" value="KIW77613.1"/>
    <property type="molecule type" value="Genomic_DNA"/>
</dbReference>
<keyword evidence="2" id="KW-1185">Reference proteome</keyword>
<protein>
    <submittedName>
        <fullName evidence="1">Uncharacterized protein</fullName>
    </submittedName>
</protein>
<accession>A0A0D2GAF8</accession>